<keyword evidence="3" id="KW-1185">Reference proteome</keyword>
<protein>
    <submittedName>
        <fullName evidence="1">Uncharacterized protein</fullName>
    </submittedName>
</protein>
<evidence type="ECO:0000313" key="1">
    <source>
        <dbReference type="EMBL" id="KAF7276956.1"/>
    </source>
</evidence>
<sequence>LQDDCPRSECHGSPECLTDPPTCGPSEFADCKHLGKKGYDPRRKDMEEYQCYPAYVRLPTCPPCGGGNGGGNGGKKFQSLDHYEI</sequence>
<reference evidence="1" key="1">
    <citation type="submission" date="2020-08" db="EMBL/GenBank/DDBJ databases">
        <title>Genome sequencing and assembly of the red palm weevil Rhynchophorus ferrugineus.</title>
        <authorList>
            <person name="Dias G.B."/>
            <person name="Bergman C.M."/>
            <person name="Manee M."/>
        </authorList>
    </citation>
    <scope>NUCLEOTIDE SEQUENCE</scope>
    <source>
        <strain evidence="1">AA-2017</strain>
        <tissue evidence="1">Whole larva</tissue>
    </source>
</reference>
<evidence type="ECO:0000313" key="2">
    <source>
        <dbReference type="EMBL" id="KAF7277161.1"/>
    </source>
</evidence>
<evidence type="ECO:0000313" key="3">
    <source>
        <dbReference type="Proteomes" id="UP000625711"/>
    </source>
</evidence>
<comment type="caution">
    <text evidence="1">The sequence shown here is derived from an EMBL/GenBank/DDBJ whole genome shotgun (WGS) entry which is preliminary data.</text>
</comment>
<dbReference type="EMBL" id="JAACXV010004893">
    <property type="protein sequence ID" value="KAF7276956.1"/>
    <property type="molecule type" value="Genomic_DNA"/>
</dbReference>
<dbReference type="OrthoDB" id="6611808at2759"/>
<dbReference type="EMBL" id="JAACXV010003849">
    <property type="protein sequence ID" value="KAF7277161.1"/>
    <property type="molecule type" value="Genomic_DNA"/>
</dbReference>
<dbReference type="Proteomes" id="UP000625711">
    <property type="component" value="Unassembled WGS sequence"/>
</dbReference>
<organism evidence="1 3">
    <name type="scientific">Rhynchophorus ferrugineus</name>
    <name type="common">Red palm weevil</name>
    <name type="synonym">Curculio ferrugineus</name>
    <dbReference type="NCBI Taxonomy" id="354439"/>
    <lineage>
        <taxon>Eukaryota</taxon>
        <taxon>Metazoa</taxon>
        <taxon>Ecdysozoa</taxon>
        <taxon>Arthropoda</taxon>
        <taxon>Hexapoda</taxon>
        <taxon>Insecta</taxon>
        <taxon>Pterygota</taxon>
        <taxon>Neoptera</taxon>
        <taxon>Endopterygota</taxon>
        <taxon>Coleoptera</taxon>
        <taxon>Polyphaga</taxon>
        <taxon>Cucujiformia</taxon>
        <taxon>Curculionidae</taxon>
        <taxon>Dryophthorinae</taxon>
        <taxon>Rhynchophorus</taxon>
    </lineage>
</organism>
<accession>A0A834M9N6</accession>
<dbReference type="AlphaFoldDB" id="A0A834M9N6"/>
<gene>
    <name evidence="2" type="ORF">GWI33_009354</name>
    <name evidence="1" type="ORF">GWI33_009616</name>
</gene>
<feature type="non-terminal residue" evidence="1">
    <location>
        <position position="1"/>
    </location>
</feature>
<name>A0A834M9N6_RHYFE</name>
<proteinExistence type="predicted"/>